<protein>
    <submittedName>
        <fullName evidence="1">Uncharacterized protein</fullName>
    </submittedName>
</protein>
<name>A0A679BCX9_ORYNI</name>
<accession>A0A679BCX9</accession>
<proteinExistence type="predicted"/>
<evidence type="ECO:0000313" key="1">
    <source>
        <dbReference type="EMBL" id="BBF89772.1"/>
    </source>
</evidence>
<organism evidence="1">
    <name type="scientific">Oryza nivara</name>
    <name type="common">Indian wild rice</name>
    <name type="synonym">Oryza sativa f. spontanea</name>
    <dbReference type="NCBI Taxonomy" id="4536"/>
    <lineage>
        <taxon>Eukaryota</taxon>
        <taxon>Viridiplantae</taxon>
        <taxon>Streptophyta</taxon>
        <taxon>Embryophyta</taxon>
        <taxon>Tracheophyta</taxon>
        <taxon>Spermatophyta</taxon>
        <taxon>Magnoliopsida</taxon>
        <taxon>Liliopsida</taxon>
        <taxon>Poales</taxon>
        <taxon>Poaceae</taxon>
        <taxon>BOP clade</taxon>
        <taxon>Oryzoideae</taxon>
        <taxon>Oryzeae</taxon>
        <taxon>Oryzinae</taxon>
        <taxon>Oryza</taxon>
    </lineage>
</organism>
<dbReference type="AlphaFoldDB" id="A0A679BCX9"/>
<sequence>MAAGGLQLDRHLPVVSMSVSLLRRRESNLRRRVSWQERRVAKSRSIYFVFHLARQFGNQTATWCGWRQRSRAIHAFCFGSSLLSALKLRSTPSCHFFYPSPPSPPHLGSSSSSSSTSSLYTTATASMYDLVHRAWAAAGHHISRRH</sequence>
<gene>
    <name evidence="1" type="primary">BBa0106C08.33</name>
</gene>
<dbReference type="EMBL" id="AP018871">
    <property type="protein sequence ID" value="BBF89772.1"/>
    <property type="molecule type" value="Genomic_DNA"/>
</dbReference>
<reference evidence="1" key="1">
    <citation type="submission" date="2018-08" db="EMBL/GenBank/DDBJ databases">
        <title>Oryza nivara genomic DNA, chromosome 11, BAC clone:BBa0106C08.</title>
        <authorList>
            <person name="Wu J."/>
            <person name="Kanamori H."/>
        </authorList>
    </citation>
    <scope>NUCLEOTIDE SEQUENCE</scope>
    <source>
        <strain evidence="1">W0106</strain>
    </source>
</reference>